<feature type="domain" description="Tc1-like transposase DDE" evidence="1">
    <location>
        <begin position="1"/>
        <end position="48"/>
    </location>
</feature>
<organism evidence="2">
    <name type="scientific">Trichodesmium erythraeum (strain IMS101)</name>
    <dbReference type="NCBI Taxonomy" id="203124"/>
    <lineage>
        <taxon>Bacteria</taxon>
        <taxon>Bacillati</taxon>
        <taxon>Cyanobacteriota</taxon>
        <taxon>Cyanophyceae</taxon>
        <taxon>Oscillatoriophycideae</taxon>
        <taxon>Oscillatoriales</taxon>
        <taxon>Microcoleaceae</taxon>
        <taxon>Trichodesmium</taxon>
    </lineage>
</organism>
<proteinExistence type="predicted"/>
<dbReference type="eggNOG" id="COG3335">
    <property type="taxonomic scope" value="Bacteria"/>
</dbReference>
<dbReference type="HOGENOM" id="CLU_2995386_0_0_3"/>
<protein>
    <submittedName>
        <fullName evidence="2">Putative transposase gene of IS630 family insertion sequence ISY100k</fullName>
    </submittedName>
</protein>
<dbReference type="PANTHER" id="PTHR46564">
    <property type="entry name" value="TRANSPOSASE"/>
    <property type="match status" value="1"/>
</dbReference>
<accession>Q10UV6</accession>
<reference evidence="2" key="1">
    <citation type="submission" date="2006-06" db="EMBL/GenBank/DDBJ databases">
        <title>Complete sequence of Trichodesmium erythraeum IMS101.</title>
        <authorList>
            <consortium name="US DOE Joint Genome Institute"/>
            <person name="Copeland A."/>
            <person name="Lucas S."/>
            <person name="Lapidus A."/>
            <person name="Barry K."/>
            <person name="Detter J.C."/>
            <person name="Glavina del Rio T."/>
            <person name="Hammon N."/>
            <person name="Israni S."/>
            <person name="Dalin E."/>
            <person name="Tice H."/>
            <person name="Pitluck S."/>
            <person name="Kiss H."/>
            <person name="Munk A.C."/>
            <person name="Brettin T."/>
            <person name="Bruce D."/>
            <person name="Han C."/>
            <person name="Tapia R."/>
            <person name="Gilna P."/>
            <person name="Schmutz J."/>
            <person name="Larimer F."/>
            <person name="Land M."/>
            <person name="Hauser L."/>
            <person name="Kyrpides N."/>
            <person name="Kim E."/>
            <person name="Richardson P."/>
        </authorList>
    </citation>
    <scope>NUCLEOTIDE SEQUENCE [LARGE SCALE GENOMIC DNA]</scope>
    <source>
        <strain evidence="2">IMS101</strain>
    </source>
</reference>
<dbReference type="InterPro" id="IPR038717">
    <property type="entry name" value="Tc1-like_DDE_dom"/>
</dbReference>
<dbReference type="Gene3D" id="3.30.420.10">
    <property type="entry name" value="Ribonuclease H-like superfamily/Ribonuclease H"/>
    <property type="match status" value="1"/>
</dbReference>
<gene>
    <name evidence="2" type="ordered locus">Tery_5064</name>
</gene>
<dbReference type="PANTHER" id="PTHR46564:SF1">
    <property type="entry name" value="TRANSPOSASE"/>
    <property type="match status" value="1"/>
</dbReference>
<dbReference type="GO" id="GO:0003676">
    <property type="term" value="F:nucleic acid binding"/>
    <property type="evidence" value="ECO:0007669"/>
    <property type="project" value="InterPro"/>
</dbReference>
<evidence type="ECO:0000313" key="2">
    <source>
        <dbReference type="EMBL" id="ABG53968.1"/>
    </source>
</evidence>
<name>Q10UV6_TRIEI</name>
<dbReference type="Pfam" id="PF13358">
    <property type="entry name" value="DDE_3"/>
    <property type="match status" value="1"/>
</dbReference>
<dbReference type="EMBL" id="CP000393">
    <property type="protein sequence ID" value="ABG53968.1"/>
    <property type="molecule type" value="Genomic_DNA"/>
</dbReference>
<evidence type="ECO:0000259" key="1">
    <source>
        <dbReference type="Pfam" id="PF13358"/>
    </source>
</evidence>
<dbReference type="AlphaFoldDB" id="Q10UV6"/>
<dbReference type="InterPro" id="IPR036397">
    <property type="entry name" value="RNaseH_sf"/>
</dbReference>
<sequence length="57" mass="6652">MVIDNAPIHRKIVIKKIVEDGNHQVIFLPKYSHDLKDIKNNFSVLKRAKCMLIQIQP</sequence>
<dbReference type="KEGG" id="ter:Tery_5064"/>